<sequence>MGSSIGALRRAQRFRRPIVIVVGVVVAVAVAALVPRWWCGRDADAWFDGDAGRVRALAEELVAFEADDDRRAATGAATAPDGMWGLLAHQMTALGLAQVVLAHPDWRDRYAPVATRAAAKSLRPELRSAFTAAWHGEDGPAVPDSAHGHAYLSYPALALGMARLIDPAFPPDLAATQEALVASYERRLLAAPTGLLDTLPGEAYPTDMAAVAAAIAVHGRATGADHSAVLAHWARAVRAVQIDPATGLVAQRMGTDGRPHDAPRASGTGLAAYFAGVADRALARELADGFFRQERDVLGFSAMHEYGPGYDGGGDIDSGPVILGISVSATAFALAPARAFGHRDIFTRVLRTTDLVGIPLRSGDRLRFANGGVIGNALLLAFLTSGPELAR</sequence>
<dbReference type="RefSeq" id="WP_071344388.1">
    <property type="nucleotide sequence ID" value="NZ_CP017839.1"/>
</dbReference>
<keyword evidence="1" id="KW-0472">Membrane</keyword>
<protein>
    <recommendedName>
        <fullName evidence="4">Linalool dehydratase/isomerase domain-containing protein</fullName>
    </recommendedName>
</protein>
<dbReference type="EMBL" id="CP017839">
    <property type="protein sequence ID" value="APB00181.1"/>
    <property type="molecule type" value="Genomic_DNA"/>
</dbReference>
<feature type="transmembrane region" description="Helical" evidence="1">
    <location>
        <begin position="18"/>
        <end position="38"/>
    </location>
</feature>
<evidence type="ECO:0000313" key="3">
    <source>
        <dbReference type="Proteomes" id="UP000180166"/>
    </source>
</evidence>
<keyword evidence="1" id="KW-0812">Transmembrane</keyword>
<reference evidence="2 3" key="1">
    <citation type="submission" date="2016-10" db="EMBL/GenBank/DDBJ databases">
        <title>Genome sequence of Nocardia seriolae strain EM150506, isolated from Anguila japonica.</title>
        <authorList>
            <person name="Han H.-J."/>
        </authorList>
    </citation>
    <scope>NUCLEOTIDE SEQUENCE [LARGE SCALE GENOMIC DNA]</scope>
    <source>
        <strain evidence="2 3">EM150506</strain>
    </source>
</reference>
<name>A0ABC8B117_9NOCA</name>
<gene>
    <name evidence="2" type="ORF">NS506_06144</name>
</gene>
<dbReference type="KEGG" id="nsr:NS506_06144"/>
<accession>A0ABC8B117</accession>
<keyword evidence="1" id="KW-1133">Transmembrane helix</keyword>
<evidence type="ECO:0008006" key="4">
    <source>
        <dbReference type="Google" id="ProtNLM"/>
    </source>
</evidence>
<organism evidence="2 3">
    <name type="scientific">Nocardia seriolae</name>
    <dbReference type="NCBI Taxonomy" id="37332"/>
    <lineage>
        <taxon>Bacteria</taxon>
        <taxon>Bacillati</taxon>
        <taxon>Actinomycetota</taxon>
        <taxon>Actinomycetes</taxon>
        <taxon>Mycobacteriales</taxon>
        <taxon>Nocardiaceae</taxon>
        <taxon>Nocardia</taxon>
    </lineage>
</organism>
<dbReference type="AlphaFoldDB" id="A0ABC8B117"/>
<dbReference type="Proteomes" id="UP000180166">
    <property type="component" value="Chromosome"/>
</dbReference>
<proteinExistence type="predicted"/>
<evidence type="ECO:0000256" key="1">
    <source>
        <dbReference type="SAM" id="Phobius"/>
    </source>
</evidence>
<evidence type="ECO:0000313" key="2">
    <source>
        <dbReference type="EMBL" id="APB00181.1"/>
    </source>
</evidence>